<sequence>MKTLRNMQTKDRIAQSIRDEILSGHMKPGEELAQEALAEMLGVSRMPVREALQTLVQDGFARRMPNRHIQAVVLDSQQIHAVFWIAGTIEAELVALILEKQRKDGENVTSDLSGIGRELRKILQFMEEVSDPDHKIQYEMEFHECLIHMADNPYLEQLQNKVMDGYVSYAISNLTEKGQVLHMLQEAAEAVEKRDAGAAGAALKEYYMYYADRFTERWRRQ</sequence>
<feature type="domain" description="HTH gntR-type" evidence="4">
    <location>
        <begin position="7"/>
        <end position="76"/>
    </location>
</feature>
<dbReference type="PROSITE" id="PS50949">
    <property type="entry name" value="HTH_GNTR"/>
    <property type="match status" value="1"/>
</dbReference>
<keyword evidence="2" id="KW-0238">DNA-binding</keyword>
<dbReference type="Proteomes" id="UP001305815">
    <property type="component" value="Chromosome"/>
</dbReference>
<protein>
    <submittedName>
        <fullName evidence="5">GntR family transcriptional regulator</fullName>
    </submittedName>
</protein>
<dbReference type="InterPro" id="IPR000524">
    <property type="entry name" value="Tscrpt_reg_HTH_GntR"/>
</dbReference>
<dbReference type="InterPro" id="IPR036388">
    <property type="entry name" value="WH-like_DNA-bd_sf"/>
</dbReference>
<name>A0ABM8I7D7_9FIRM</name>
<dbReference type="InterPro" id="IPR008920">
    <property type="entry name" value="TF_FadR/GntR_C"/>
</dbReference>
<dbReference type="InterPro" id="IPR011711">
    <property type="entry name" value="GntR_C"/>
</dbReference>
<evidence type="ECO:0000259" key="4">
    <source>
        <dbReference type="PROSITE" id="PS50949"/>
    </source>
</evidence>
<keyword evidence="6" id="KW-1185">Reference proteome</keyword>
<organism evidence="5 6">
    <name type="scientific">Claveliimonas bilis</name>
    <dbReference type="NCBI Taxonomy" id="3028070"/>
    <lineage>
        <taxon>Bacteria</taxon>
        <taxon>Bacillati</taxon>
        <taxon>Bacillota</taxon>
        <taxon>Clostridia</taxon>
        <taxon>Lachnospirales</taxon>
        <taxon>Lachnospiraceae</taxon>
        <taxon>Claveliimonas</taxon>
    </lineage>
</organism>
<evidence type="ECO:0000256" key="3">
    <source>
        <dbReference type="ARBA" id="ARBA00023163"/>
    </source>
</evidence>
<proteinExistence type="predicted"/>
<dbReference type="PANTHER" id="PTHR43537:SF51">
    <property type="entry name" value="HTH-TYPE TRANSCRIPTIONAL REGULATOR LGOR-RELATED"/>
    <property type="match status" value="1"/>
</dbReference>
<dbReference type="Gene3D" id="1.10.10.10">
    <property type="entry name" value="Winged helix-like DNA-binding domain superfamily/Winged helix DNA-binding domain"/>
    <property type="match status" value="1"/>
</dbReference>
<dbReference type="EMBL" id="AP027742">
    <property type="protein sequence ID" value="BDZ78419.1"/>
    <property type="molecule type" value="Genomic_DNA"/>
</dbReference>
<keyword evidence="1" id="KW-0805">Transcription regulation</keyword>
<dbReference type="SUPFAM" id="SSF46785">
    <property type="entry name" value="Winged helix' DNA-binding domain"/>
    <property type="match status" value="1"/>
</dbReference>
<dbReference type="InterPro" id="IPR036390">
    <property type="entry name" value="WH_DNA-bd_sf"/>
</dbReference>
<dbReference type="SUPFAM" id="SSF48008">
    <property type="entry name" value="GntR ligand-binding domain-like"/>
    <property type="match status" value="1"/>
</dbReference>
<evidence type="ECO:0000313" key="5">
    <source>
        <dbReference type="EMBL" id="BDZ78419.1"/>
    </source>
</evidence>
<dbReference type="Pfam" id="PF07729">
    <property type="entry name" value="FCD"/>
    <property type="match status" value="1"/>
</dbReference>
<evidence type="ECO:0000256" key="2">
    <source>
        <dbReference type="ARBA" id="ARBA00023125"/>
    </source>
</evidence>
<dbReference type="SMART" id="SM00345">
    <property type="entry name" value="HTH_GNTR"/>
    <property type="match status" value="1"/>
</dbReference>
<dbReference type="Gene3D" id="1.20.120.530">
    <property type="entry name" value="GntR ligand-binding domain-like"/>
    <property type="match status" value="1"/>
</dbReference>
<dbReference type="RefSeq" id="WP_316265475.1">
    <property type="nucleotide sequence ID" value="NZ_AP027742.1"/>
</dbReference>
<dbReference type="SMART" id="SM00895">
    <property type="entry name" value="FCD"/>
    <property type="match status" value="1"/>
</dbReference>
<dbReference type="Pfam" id="PF00392">
    <property type="entry name" value="GntR"/>
    <property type="match status" value="1"/>
</dbReference>
<reference evidence="6" key="1">
    <citation type="journal article" date="2023" name="Int. J. Syst. Evol. Microbiol.">
        <title>Claveliimonas bilis gen. nov., sp. nov., deoxycholic acid-producing bacteria isolated from human faeces, and reclassification of Sellimonas monacensis Zenner et al. 2021 as Claveliimonas monacensis comb. nov.</title>
        <authorList>
            <person name="Hisatomi A."/>
            <person name="Kastawa N.W.E.P.G."/>
            <person name="Song I."/>
            <person name="Ohkuma M."/>
            <person name="Fukiya S."/>
            <person name="Sakamoto M."/>
        </authorList>
    </citation>
    <scope>NUCLEOTIDE SEQUENCE [LARGE SCALE GENOMIC DNA]</scope>
    <source>
        <strain evidence="6">12BBH14</strain>
    </source>
</reference>
<accession>A0ABM8I7D7</accession>
<gene>
    <name evidence="5" type="ORF">Lac1_26020</name>
</gene>
<evidence type="ECO:0000256" key="1">
    <source>
        <dbReference type="ARBA" id="ARBA00023015"/>
    </source>
</evidence>
<dbReference type="PANTHER" id="PTHR43537">
    <property type="entry name" value="TRANSCRIPTIONAL REGULATOR, GNTR FAMILY"/>
    <property type="match status" value="1"/>
</dbReference>
<evidence type="ECO:0000313" key="6">
    <source>
        <dbReference type="Proteomes" id="UP001305815"/>
    </source>
</evidence>
<keyword evidence="3" id="KW-0804">Transcription</keyword>
<dbReference type="CDD" id="cd07377">
    <property type="entry name" value="WHTH_GntR"/>
    <property type="match status" value="1"/>
</dbReference>